<dbReference type="InterPro" id="IPR006674">
    <property type="entry name" value="HD_domain"/>
</dbReference>
<dbReference type="Pfam" id="PF19276">
    <property type="entry name" value="HD_assoc_2"/>
    <property type="match status" value="1"/>
</dbReference>
<dbReference type="OrthoDB" id="9803619at2"/>
<dbReference type="InterPro" id="IPR003607">
    <property type="entry name" value="HD/PDEase_dom"/>
</dbReference>
<dbReference type="Pfam" id="PF01966">
    <property type="entry name" value="HD"/>
    <property type="match status" value="1"/>
</dbReference>
<feature type="domain" description="HD/PDEase" evidence="1">
    <location>
        <begin position="51"/>
        <end position="176"/>
    </location>
</feature>
<name>A0A3G8XNN6_9FLAO</name>
<organism evidence="2 3">
    <name type="scientific">Kaistella carnis</name>
    <dbReference type="NCBI Taxonomy" id="1241979"/>
    <lineage>
        <taxon>Bacteria</taxon>
        <taxon>Pseudomonadati</taxon>
        <taxon>Bacteroidota</taxon>
        <taxon>Flavobacteriia</taxon>
        <taxon>Flavobacteriales</taxon>
        <taxon>Weeksellaceae</taxon>
        <taxon>Chryseobacterium group</taxon>
        <taxon>Kaistella</taxon>
    </lineage>
</organism>
<dbReference type="KEGG" id="ccas:EIB73_13695"/>
<evidence type="ECO:0000259" key="1">
    <source>
        <dbReference type="SMART" id="SM00471"/>
    </source>
</evidence>
<dbReference type="AlphaFoldDB" id="A0A3G8XNN6"/>
<dbReference type="SMART" id="SM00471">
    <property type="entry name" value="HDc"/>
    <property type="match status" value="1"/>
</dbReference>
<dbReference type="GO" id="GO:0008832">
    <property type="term" value="F:dGTPase activity"/>
    <property type="evidence" value="ECO:0007669"/>
    <property type="project" value="TreeGrafter"/>
</dbReference>
<protein>
    <submittedName>
        <fullName evidence="2">HD domain-containing protein</fullName>
    </submittedName>
</protein>
<dbReference type="Proteomes" id="UP000270185">
    <property type="component" value="Chromosome"/>
</dbReference>
<dbReference type="RefSeq" id="WP_125025799.1">
    <property type="nucleotide sequence ID" value="NZ_CP034159.1"/>
</dbReference>
<sequence>MTNKFKIINDPVHGFINIPHEILFDVIEHPYFQRLRRISQTGLLNLIFPGATHTRFHHALGAMHLMFTALETLKLKGVAISKDEEKAAMLAILLHDVGHGPFSHALENMLMDDWHHEKLSLLLMNKMNEEFNGELSVAIEMFQGKYHRKFFNQLISSQLDVDRLDYLKRDSFYTGVVEGNVNTQRIISMMNVAKDELVIDAKGIYSIENFLTARMFMYWQVYFHKTAAIAEFLLVKILARAKFLVSTGEILPASENLSYFLYRNEFEKATQEDINRFTELDDNDIIQAIKFWAKNDDIILSYFCKCIIQRKFPKTIISSKPVDNEFINDKIQKTEEKFGKGSGAELVDQISRDLLPYNSEEQPIYLLQKNGDIVSLDHSENQILSSFINQLNTKYILSFPREI</sequence>
<dbReference type="SUPFAM" id="SSF109604">
    <property type="entry name" value="HD-domain/PDEase-like"/>
    <property type="match status" value="1"/>
</dbReference>
<evidence type="ECO:0000313" key="2">
    <source>
        <dbReference type="EMBL" id="AZI34163.1"/>
    </source>
</evidence>
<dbReference type="Gene3D" id="1.10.3210.10">
    <property type="entry name" value="Hypothetical protein af1432"/>
    <property type="match status" value="1"/>
</dbReference>
<dbReference type="InterPro" id="IPR050135">
    <property type="entry name" value="dGTPase-like"/>
</dbReference>
<keyword evidence="3" id="KW-1185">Reference proteome</keyword>
<dbReference type="CDD" id="cd00077">
    <property type="entry name" value="HDc"/>
    <property type="match status" value="1"/>
</dbReference>
<accession>A0A3G8XNN6</accession>
<dbReference type="PANTHER" id="PTHR11373">
    <property type="entry name" value="DEOXYNUCLEOSIDE TRIPHOSPHATE TRIPHOSPHOHYDROLASE"/>
    <property type="match status" value="1"/>
</dbReference>
<dbReference type="InterPro" id="IPR045509">
    <property type="entry name" value="HD_assoc_2"/>
</dbReference>
<proteinExistence type="predicted"/>
<gene>
    <name evidence="2" type="ORF">EIB73_13695</name>
</gene>
<dbReference type="GO" id="GO:0006203">
    <property type="term" value="P:dGTP catabolic process"/>
    <property type="evidence" value="ECO:0007669"/>
    <property type="project" value="TreeGrafter"/>
</dbReference>
<dbReference type="EMBL" id="CP034159">
    <property type="protein sequence ID" value="AZI34163.1"/>
    <property type="molecule type" value="Genomic_DNA"/>
</dbReference>
<evidence type="ECO:0000313" key="3">
    <source>
        <dbReference type="Proteomes" id="UP000270185"/>
    </source>
</evidence>
<dbReference type="PANTHER" id="PTHR11373:SF4">
    <property type="entry name" value="DEOXYNUCLEOSIDE TRIPHOSPHATE TRIPHOSPHOHYDROLASE SAMHD1"/>
    <property type="match status" value="1"/>
</dbReference>
<reference evidence="3" key="1">
    <citation type="submission" date="2018-11" db="EMBL/GenBank/DDBJ databases">
        <title>Proposal to divide the Flavobacteriaceae and reorganize its genera based on Amino Acid Identity values calculated from whole genome sequences.</title>
        <authorList>
            <person name="Nicholson A.C."/>
            <person name="Gulvik C.A."/>
            <person name="Whitney A.M."/>
            <person name="Humrighouse B.W."/>
            <person name="Bell M."/>
            <person name="Holmes B."/>
            <person name="Steigerwalt A.G."/>
            <person name="Villarma A."/>
            <person name="Sheth M."/>
            <person name="Batra D."/>
            <person name="Pryor J."/>
            <person name="Bernardet J.-F."/>
            <person name="Hugo C."/>
            <person name="Kampfer P."/>
            <person name="Newman J.D."/>
            <person name="McQuiston J.R."/>
        </authorList>
    </citation>
    <scope>NUCLEOTIDE SEQUENCE [LARGE SCALE GENOMIC DNA]</scope>
    <source>
        <strain evidence="3">G0081</strain>
    </source>
</reference>